<proteinExistence type="inferred from homology"/>
<evidence type="ECO:0000256" key="4">
    <source>
        <dbReference type="ARBA" id="ARBA00011245"/>
    </source>
</evidence>
<dbReference type="GO" id="GO:0005739">
    <property type="term" value="C:mitochondrion"/>
    <property type="evidence" value="ECO:0007669"/>
    <property type="project" value="TreeGrafter"/>
</dbReference>
<dbReference type="GO" id="GO:0005634">
    <property type="term" value="C:nucleus"/>
    <property type="evidence" value="ECO:0007669"/>
    <property type="project" value="TreeGrafter"/>
</dbReference>
<reference evidence="12" key="1">
    <citation type="submission" date="2020-10" db="EMBL/GenBank/DDBJ databases">
        <title>The Whole-Genome Sequence of Metschnikowia persimmonesis, a Novel Endophytic Yeast Species Isolated from Medicinal Plant Diospyros kaki Thumb.</title>
        <authorList>
            <person name="Rahmat E."/>
            <person name="Kang Y."/>
        </authorList>
    </citation>
    <scope>NUCLEOTIDE SEQUENCE</scope>
    <source>
        <strain evidence="12">KIOM G15050</strain>
    </source>
</reference>
<keyword evidence="8" id="KW-0378">Hydrolase</keyword>
<evidence type="ECO:0000256" key="1">
    <source>
        <dbReference type="ARBA" id="ARBA00001946"/>
    </source>
</evidence>
<keyword evidence="7" id="KW-0540">Nuclease</keyword>
<accession>A0A8H7GS67</accession>
<dbReference type="InterPro" id="IPR019190">
    <property type="entry name" value="EXOV"/>
</dbReference>
<dbReference type="EMBL" id="JACBPP010000005">
    <property type="protein sequence ID" value="KAF8001726.1"/>
    <property type="molecule type" value="Genomic_DNA"/>
</dbReference>
<evidence type="ECO:0000313" key="12">
    <source>
        <dbReference type="EMBL" id="KAF8001726.1"/>
    </source>
</evidence>
<gene>
    <name evidence="12" type="ORF">HF325_004227</name>
</gene>
<evidence type="ECO:0000256" key="2">
    <source>
        <dbReference type="ARBA" id="ARBA00001966"/>
    </source>
</evidence>
<comment type="subunit">
    <text evidence="4">Monomer.</text>
</comment>
<sequence>MVKTLLPHEKRVVEPANEYEANVLKTFNHCPDDLLEVPPLNSIPSPFVYHSTVNGDKSYITQPRLSVSKMLTSAWCELRSFYDIYAGLLRQPPLPSMRAGTKYHANLEAREHPRRDELGLRAHLKMLLAKHSIDDRRELTRTTDAHGFAKAGLNRLHTKGAREIFLHGFLDLARGRLVTNENALLEGVLINGIVDIVKIDKFNANRSFNDVASDHGLDEEANLNITNEIPNFGAREVLDLTVELQKAKKRMSELAENHFLHMRDVKTRRLNTIPNQALAVNAAKLQCMYYAIFLHNLARNENFAYESCIENISRRGIDPDEPISVALATELLVVNFRTIALDCIRLARGQGINFERFDGHAHQEKDYSLSQFLTETELRLLLEIHHGDDLDISGFDLRPLFRKLEDSAHA</sequence>
<name>A0A8H7GS67_9ASCO</name>
<dbReference type="GO" id="GO:0051539">
    <property type="term" value="F:4 iron, 4 sulfur cluster binding"/>
    <property type="evidence" value="ECO:0007669"/>
    <property type="project" value="UniProtKB-KW"/>
</dbReference>
<evidence type="ECO:0000313" key="13">
    <source>
        <dbReference type="Proteomes" id="UP000649328"/>
    </source>
</evidence>
<keyword evidence="6" id="KW-0479">Metal-binding</keyword>
<comment type="cofactor">
    <cofactor evidence="2">
        <name>[4Fe-4S] cluster</name>
        <dbReference type="ChEBI" id="CHEBI:49883"/>
    </cofactor>
</comment>
<keyword evidence="8" id="KW-0269">Exonuclease</keyword>
<evidence type="ECO:0000256" key="5">
    <source>
        <dbReference type="ARBA" id="ARBA00013561"/>
    </source>
</evidence>
<keyword evidence="10" id="KW-0411">Iron-sulfur</keyword>
<dbReference type="Pfam" id="PF09810">
    <property type="entry name" value="Exo5"/>
    <property type="match status" value="1"/>
</dbReference>
<evidence type="ECO:0000256" key="9">
    <source>
        <dbReference type="ARBA" id="ARBA00023004"/>
    </source>
</evidence>
<evidence type="ECO:0000256" key="6">
    <source>
        <dbReference type="ARBA" id="ARBA00022485"/>
    </source>
</evidence>
<keyword evidence="13" id="KW-1185">Reference proteome</keyword>
<evidence type="ECO:0000256" key="10">
    <source>
        <dbReference type="ARBA" id="ARBA00023014"/>
    </source>
</evidence>
<dbReference type="GO" id="GO:0045145">
    <property type="term" value="F:single-stranded DNA 5'-3' DNA exonuclease activity"/>
    <property type="evidence" value="ECO:0007669"/>
    <property type="project" value="InterPro"/>
</dbReference>
<evidence type="ECO:0000256" key="8">
    <source>
        <dbReference type="ARBA" id="ARBA00022839"/>
    </source>
</evidence>
<keyword evidence="6" id="KW-0004">4Fe-4S</keyword>
<comment type="similarity">
    <text evidence="3">Belongs to the EXO5 family.</text>
</comment>
<comment type="cofactor">
    <cofactor evidence="1">
        <name>Mg(2+)</name>
        <dbReference type="ChEBI" id="CHEBI:18420"/>
    </cofactor>
</comment>
<dbReference type="OrthoDB" id="354769at2759"/>
<dbReference type="Proteomes" id="UP000649328">
    <property type="component" value="Unassembled WGS sequence"/>
</dbReference>
<dbReference type="GO" id="GO:0036297">
    <property type="term" value="P:interstrand cross-link repair"/>
    <property type="evidence" value="ECO:0007669"/>
    <property type="project" value="TreeGrafter"/>
</dbReference>
<dbReference type="PANTHER" id="PTHR14464">
    <property type="entry name" value="EXONUCLEASE V"/>
    <property type="match status" value="1"/>
</dbReference>
<keyword evidence="9" id="KW-0408">Iron</keyword>
<organism evidence="12 13">
    <name type="scientific">Metschnikowia pulcherrima</name>
    <dbReference type="NCBI Taxonomy" id="27326"/>
    <lineage>
        <taxon>Eukaryota</taxon>
        <taxon>Fungi</taxon>
        <taxon>Dikarya</taxon>
        <taxon>Ascomycota</taxon>
        <taxon>Saccharomycotina</taxon>
        <taxon>Pichiomycetes</taxon>
        <taxon>Metschnikowiaceae</taxon>
        <taxon>Metschnikowia</taxon>
    </lineage>
</organism>
<protein>
    <recommendedName>
        <fullName evidence="5">Exonuclease V, mitochondrial</fullName>
    </recommendedName>
    <alternativeName>
        <fullName evidence="11">Defects in morphology protein 1</fullName>
    </alternativeName>
</protein>
<dbReference type="PANTHER" id="PTHR14464:SF4">
    <property type="entry name" value="EXONUCLEASE V"/>
    <property type="match status" value="1"/>
</dbReference>
<evidence type="ECO:0000256" key="7">
    <source>
        <dbReference type="ARBA" id="ARBA00022722"/>
    </source>
</evidence>
<dbReference type="AlphaFoldDB" id="A0A8H7GS67"/>
<evidence type="ECO:0000256" key="3">
    <source>
        <dbReference type="ARBA" id="ARBA00009797"/>
    </source>
</evidence>
<evidence type="ECO:0000256" key="11">
    <source>
        <dbReference type="ARBA" id="ARBA00030412"/>
    </source>
</evidence>
<comment type="caution">
    <text evidence="12">The sequence shown here is derived from an EMBL/GenBank/DDBJ whole genome shotgun (WGS) entry which is preliminary data.</text>
</comment>